<evidence type="ECO:0000256" key="4">
    <source>
        <dbReference type="SAM" id="MobiDB-lite"/>
    </source>
</evidence>
<keyword evidence="2 3" id="KW-0687">Ribonucleoprotein</keyword>
<dbReference type="GO" id="GO:0005737">
    <property type="term" value="C:cytoplasm"/>
    <property type="evidence" value="ECO:0007669"/>
    <property type="project" value="UniProtKB-ARBA"/>
</dbReference>
<dbReference type="InterPro" id="IPR023803">
    <property type="entry name" value="Ribosomal_bS16_dom_sf"/>
</dbReference>
<evidence type="ECO:0000313" key="6">
    <source>
        <dbReference type="Proteomes" id="UP000228809"/>
    </source>
</evidence>
<dbReference type="InterPro" id="IPR000307">
    <property type="entry name" value="Ribosomal_bS16"/>
</dbReference>
<feature type="compositionally biased region" description="Acidic residues" evidence="4">
    <location>
        <begin position="152"/>
        <end position="161"/>
    </location>
</feature>
<accession>A0A2M6WEW4</accession>
<feature type="compositionally biased region" description="Low complexity" evidence="4">
    <location>
        <begin position="100"/>
        <end position="119"/>
    </location>
</feature>
<dbReference type="PANTHER" id="PTHR12919">
    <property type="entry name" value="30S RIBOSOMAL PROTEIN S16"/>
    <property type="match status" value="1"/>
</dbReference>
<proteinExistence type="inferred from homology"/>
<dbReference type="Proteomes" id="UP000228809">
    <property type="component" value="Unassembled WGS sequence"/>
</dbReference>
<evidence type="ECO:0000256" key="1">
    <source>
        <dbReference type="ARBA" id="ARBA00022980"/>
    </source>
</evidence>
<evidence type="ECO:0000256" key="2">
    <source>
        <dbReference type="ARBA" id="ARBA00023274"/>
    </source>
</evidence>
<dbReference type="GO" id="GO:0003735">
    <property type="term" value="F:structural constituent of ribosome"/>
    <property type="evidence" value="ECO:0007669"/>
    <property type="project" value="InterPro"/>
</dbReference>
<evidence type="ECO:0000256" key="3">
    <source>
        <dbReference type="HAMAP-Rule" id="MF_00385"/>
    </source>
</evidence>
<dbReference type="AlphaFoldDB" id="A0A2M6WEW4"/>
<feature type="region of interest" description="Disordered" evidence="4">
    <location>
        <begin position="77"/>
        <end position="161"/>
    </location>
</feature>
<protein>
    <recommendedName>
        <fullName evidence="3">Small ribosomal subunit protein bS16</fullName>
    </recommendedName>
</protein>
<dbReference type="HAMAP" id="MF_00385">
    <property type="entry name" value="Ribosomal_bS16"/>
    <property type="match status" value="1"/>
</dbReference>
<dbReference type="NCBIfam" id="TIGR00002">
    <property type="entry name" value="S16"/>
    <property type="match status" value="1"/>
</dbReference>
<dbReference type="PANTHER" id="PTHR12919:SF20">
    <property type="entry name" value="SMALL RIBOSOMAL SUBUNIT PROTEIN BS16M"/>
    <property type="match status" value="1"/>
</dbReference>
<organism evidence="5 6">
    <name type="scientific">Candidatus Kaiserbacteria bacterium CG10_big_fil_rev_8_21_14_0_10_49_17</name>
    <dbReference type="NCBI Taxonomy" id="1974609"/>
    <lineage>
        <taxon>Bacteria</taxon>
        <taxon>Candidatus Kaiseribacteriota</taxon>
    </lineage>
</organism>
<dbReference type="GO" id="GO:0006412">
    <property type="term" value="P:translation"/>
    <property type="evidence" value="ECO:0007669"/>
    <property type="project" value="UniProtKB-UniRule"/>
</dbReference>
<comment type="caution">
    <text evidence="5">The sequence shown here is derived from an EMBL/GenBank/DDBJ whole genome shotgun (WGS) entry which is preliminary data.</text>
</comment>
<dbReference type="Gene3D" id="3.30.1320.10">
    <property type="match status" value="1"/>
</dbReference>
<dbReference type="SUPFAM" id="SSF54565">
    <property type="entry name" value="Ribosomal protein S16"/>
    <property type="match status" value="1"/>
</dbReference>
<dbReference type="GO" id="GO:0015935">
    <property type="term" value="C:small ribosomal subunit"/>
    <property type="evidence" value="ECO:0007669"/>
    <property type="project" value="TreeGrafter"/>
</dbReference>
<name>A0A2M6WEW4_9BACT</name>
<evidence type="ECO:0000313" key="5">
    <source>
        <dbReference type="EMBL" id="PIT91337.1"/>
    </source>
</evidence>
<dbReference type="Pfam" id="PF00886">
    <property type="entry name" value="Ribosomal_S16"/>
    <property type="match status" value="1"/>
</dbReference>
<keyword evidence="1 3" id="KW-0689">Ribosomal protein</keyword>
<comment type="similarity">
    <text evidence="3">Belongs to the bacterial ribosomal protein bS16 family.</text>
</comment>
<reference evidence="6" key="1">
    <citation type="submission" date="2017-09" db="EMBL/GenBank/DDBJ databases">
        <title>Depth-based differentiation of microbial function through sediment-hosted aquifers and enrichment of novel symbionts in the deep terrestrial subsurface.</title>
        <authorList>
            <person name="Probst A.J."/>
            <person name="Ladd B."/>
            <person name="Jarett J.K."/>
            <person name="Geller-Mcgrath D.E."/>
            <person name="Sieber C.M.K."/>
            <person name="Emerson J.B."/>
            <person name="Anantharaman K."/>
            <person name="Thomas B.C."/>
            <person name="Malmstrom R."/>
            <person name="Stieglmeier M."/>
            <person name="Klingl A."/>
            <person name="Woyke T."/>
            <person name="Ryan C.M."/>
            <person name="Banfield J.F."/>
        </authorList>
    </citation>
    <scope>NUCLEOTIDE SEQUENCE [LARGE SCALE GENOMIC DNA]</scope>
</reference>
<dbReference type="EMBL" id="PFBJ01000004">
    <property type="protein sequence ID" value="PIT91337.1"/>
    <property type="molecule type" value="Genomic_DNA"/>
</dbReference>
<sequence length="161" mass="17211">MLKIRLQRVGRKNDPSYRVVVVDSKQGPKSGKFVELLGSYSPKEDRVVVDGERAKYWIGQGAQTSDTVHNILVNEKVVDGAKRNPLPKKSPIVQEKEEGQAQGAETETAEAAPASGEATVSETPETASEDAPASEDTAPEAPADPSVQAEDAPVEEESKEA</sequence>
<gene>
    <name evidence="3 5" type="primary">rpsP</name>
    <name evidence="5" type="ORF">COU17_00905</name>
</gene>